<dbReference type="AlphaFoldDB" id="A0A0F9AC69"/>
<protein>
    <submittedName>
        <fullName evidence="1">Uncharacterized protein</fullName>
    </submittedName>
</protein>
<comment type="caution">
    <text evidence="1">The sequence shown here is derived from an EMBL/GenBank/DDBJ whole genome shotgun (WGS) entry which is preliminary data.</text>
</comment>
<name>A0A0F9AC69_9ZZZZ</name>
<gene>
    <name evidence="1" type="ORF">LCGC14_2590250</name>
</gene>
<sequence length="53" mass="6461">AWTEWVKAWTEWDKAVAEWDKAIDKNKQYLEKLHKELCPDCPWDGHSIFKEEK</sequence>
<evidence type="ECO:0000313" key="1">
    <source>
        <dbReference type="EMBL" id="KKL07020.1"/>
    </source>
</evidence>
<feature type="non-terminal residue" evidence="1">
    <location>
        <position position="1"/>
    </location>
</feature>
<accession>A0A0F9AC69</accession>
<proteinExistence type="predicted"/>
<organism evidence="1">
    <name type="scientific">marine sediment metagenome</name>
    <dbReference type="NCBI Taxonomy" id="412755"/>
    <lineage>
        <taxon>unclassified sequences</taxon>
        <taxon>metagenomes</taxon>
        <taxon>ecological metagenomes</taxon>
    </lineage>
</organism>
<dbReference type="EMBL" id="LAZR01043460">
    <property type="protein sequence ID" value="KKL07020.1"/>
    <property type="molecule type" value="Genomic_DNA"/>
</dbReference>
<reference evidence="1" key="1">
    <citation type="journal article" date="2015" name="Nature">
        <title>Complex archaea that bridge the gap between prokaryotes and eukaryotes.</title>
        <authorList>
            <person name="Spang A."/>
            <person name="Saw J.H."/>
            <person name="Jorgensen S.L."/>
            <person name="Zaremba-Niedzwiedzka K."/>
            <person name="Martijn J."/>
            <person name="Lind A.E."/>
            <person name="van Eijk R."/>
            <person name="Schleper C."/>
            <person name="Guy L."/>
            <person name="Ettema T.J."/>
        </authorList>
    </citation>
    <scope>NUCLEOTIDE SEQUENCE</scope>
</reference>